<protein>
    <submittedName>
        <fullName evidence="1">Uncharacterized protein</fullName>
    </submittedName>
</protein>
<reference evidence="1" key="2">
    <citation type="submission" date="2021-09" db="EMBL/GenBank/DDBJ databases">
        <authorList>
            <person name="Jia N."/>
            <person name="Wang J."/>
            <person name="Shi W."/>
            <person name="Du L."/>
            <person name="Sun Y."/>
            <person name="Zhan W."/>
            <person name="Jiang J."/>
            <person name="Wang Q."/>
            <person name="Zhang B."/>
            <person name="Ji P."/>
            <person name="Sakyi L.B."/>
            <person name="Cui X."/>
            <person name="Yuan T."/>
            <person name="Jiang B."/>
            <person name="Yang W."/>
            <person name="Lam T.T.-Y."/>
            <person name="Chang Q."/>
            <person name="Ding S."/>
            <person name="Wang X."/>
            <person name="Zhu J."/>
            <person name="Ruan X."/>
            <person name="Zhao L."/>
            <person name="Wei J."/>
            <person name="Que T."/>
            <person name="Du C."/>
            <person name="Cheng J."/>
            <person name="Dai P."/>
            <person name="Han X."/>
            <person name="Huang E."/>
            <person name="Gao Y."/>
            <person name="Liu J."/>
            <person name="Shao H."/>
            <person name="Ye R."/>
            <person name="Li L."/>
            <person name="Wei W."/>
            <person name="Wang X."/>
            <person name="Wang C."/>
            <person name="Huo Q."/>
            <person name="Li W."/>
            <person name="Guo W."/>
            <person name="Chen H."/>
            <person name="Chen S."/>
            <person name="Zhou L."/>
            <person name="Zhou L."/>
            <person name="Ni X."/>
            <person name="Tian J."/>
            <person name="Zhou Y."/>
            <person name="Sheng Y."/>
            <person name="Liu T."/>
            <person name="Pan Y."/>
            <person name="Xia L."/>
            <person name="Li J."/>
            <person name="Zhao F."/>
            <person name="Cao W."/>
        </authorList>
    </citation>
    <scope>NUCLEOTIDE SEQUENCE</scope>
    <source>
        <strain evidence="1">Rmic-2018</strain>
        <tissue evidence="1">Larvae</tissue>
    </source>
</reference>
<dbReference type="Proteomes" id="UP000821866">
    <property type="component" value="Chromosome 7"/>
</dbReference>
<organism evidence="1 2">
    <name type="scientific">Rhipicephalus microplus</name>
    <name type="common">Cattle tick</name>
    <name type="synonym">Boophilus microplus</name>
    <dbReference type="NCBI Taxonomy" id="6941"/>
    <lineage>
        <taxon>Eukaryota</taxon>
        <taxon>Metazoa</taxon>
        <taxon>Ecdysozoa</taxon>
        <taxon>Arthropoda</taxon>
        <taxon>Chelicerata</taxon>
        <taxon>Arachnida</taxon>
        <taxon>Acari</taxon>
        <taxon>Parasitiformes</taxon>
        <taxon>Ixodida</taxon>
        <taxon>Ixodoidea</taxon>
        <taxon>Ixodidae</taxon>
        <taxon>Rhipicephalinae</taxon>
        <taxon>Rhipicephalus</taxon>
        <taxon>Boophilus</taxon>
    </lineage>
</organism>
<dbReference type="EMBL" id="JABSTU010000009">
    <property type="protein sequence ID" value="KAH8021296.1"/>
    <property type="molecule type" value="Genomic_DNA"/>
</dbReference>
<dbReference type="AlphaFoldDB" id="A0A9J6DH97"/>
<proteinExistence type="predicted"/>
<reference evidence="1" key="1">
    <citation type="journal article" date="2020" name="Cell">
        <title>Large-Scale Comparative Analyses of Tick Genomes Elucidate Their Genetic Diversity and Vector Capacities.</title>
        <authorList>
            <consortium name="Tick Genome and Microbiome Consortium (TIGMIC)"/>
            <person name="Jia N."/>
            <person name="Wang J."/>
            <person name="Shi W."/>
            <person name="Du L."/>
            <person name="Sun Y."/>
            <person name="Zhan W."/>
            <person name="Jiang J.F."/>
            <person name="Wang Q."/>
            <person name="Zhang B."/>
            <person name="Ji P."/>
            <person name="Bell-Sakyi L."/>
            <person name="Cui X.M."/>
            <person name="Yuan T.T."/>
            <person name="Jiang B.G."/>
            <person name="Yang W.F."/>
            <person name="Lam T.T."/>
            <person name="Chang Q.C."/>
            <person name="Ding S.J."/>
            <person name="Wang X.J."/>
            <person name="Zhu J.G."/>
            <person name="Ruan X.D."/>
            <person name="Zhao L."/>
            <person name="Wei J.T."/>
            <person name="Ye R.Z."/>
            <person name="Que T.C."/>
            <person name="Du C.H."/>
            <person name="Zhou Y.H."/>
            <person name="Cheng J.X."/>
            <person name="Dai P.F."/>
            <person name="Guo W.B."/>
            <person name="Han X.H."/>
            <person name="Huang E.J."/>
            <person name="Li L.F."/>
            <person name="Wei W."/>
            <person name="Gao Y.C."/>
            <person name="Liu J.Z."/>
            <person name="Shao H.Z."/>
            <person name="Wang X."/>
            <person name="Wang C.C."/>
            <person name="Yang T.C."/>
            <person name="Huo Q.B."/>
            <person name="Li W."/>
            <person name="Chen H.Y."/>
            <person name="Chen S.E."/>
            <person name="Zhou L.G."/>
            <person name="Ni X.B."/>
            <person name="Tian J.H."/>
            <person name="Sheng Y."/>
            <person name="Liu T."/>
            <person name="Pan Y.S."/>
            <person name="Xia L.Y."/>
            <person name="Li J."/>
            <person name="Zhao F."/>
            <person name="Cao W.C."/>
        </authorList>
    </citation>
    <scope>NUCLEOTIDE SEQUENCE</scope>
    <source>
        <strain evidence="1">Rmic-2018</strain>
    </source>
</reference>
<name>A0A9J6DH97_RHIMP</name>
<gene>
    <name evidence="1" type="ORF">HPB51_014867</name>
</gene>
<evidence type="ECO:0000313" key="1">
    <source>
        <dbReference type="EMBL" id="KAH8021296.1"/>
    </source>
</evidence>
<keyword evidence="2" id="KW-1185">Reference proteome</keyword>
<comment type="caution">
    <text evidence="1">The sequence shown here is derived from an EMBL/GenBank/DDBJ whole genome shotgun (WGS) entry which is preliminary data.</text>
</comment>
<evidence type="ECO:0000313" key="2">
    <source>
        <dbReference type="Proteomes" id="UP000821866"/>
    </source>
</evidence>
<sequence length="144" mass="15593">MASFGVLQPHRGFPDCRGAIFESYVVRPKGGLDLKKVSLSRLAQALETSAKLSPEETLEDIVCPNITQNIVVVSTPAFSNAGASAALQLIRLGSTEYHVSAYTASSDHTCKGFIRGVDVDIDERQLAAMIVNQRNPKALKVHRI</sequence>
<accession>A0A9J6DH97</accession>